<reference evidence="1 2" key="1">
    <citation type="submission" date="2019-02" db="EMBL/GenBank/DDBJ databases">
        <title>Kribbella capetownensis sp. nov. and Kribbella speibonae sp. nov., isolated from soil.</title>
        <authorList>
            <person name="Curtis S.M."/>
            <person name="Norton I."/>
            <person name="Everest G.J."/>
            <person name="Meyers P.R."/>
        </authorList>
    </citation>
    <scope>NUCLEOTIDE SEQUENCE [LARGE SCALE GENOMIC DNA]</scope>
    <source>
        <strain evidence="1 2">NRRL B-24813</strain>
    </source>
</reference>
<dbReference type="OrthoDB" id="5178952at2"/>
<dbReference type="RefSeq" id="WP_131361370.1">
    <property type="nucleotide sequence ID" value="NZ_SJKB01000009.1"/>
</dbReference>
<keyword evidence="2" id="KW-1185">Reference proteome</keyword>
<sequence length="85" mass="9105">MRPVLKVVRSSTWQGFETLMASRCGQYGTLLLGIDKDTGSGYLYAVGHANGTATVIQSIGKVPGTLADTVAFRWAQQGEQPLFGE</sequence>
<protein>
    <submittedName>
        <fullName evidence="1">Uncharacterized protein</fullName>
    </submittedName>
</protein>
<name>A0A4R0KFV8_9ACTN</name>
<organism evidence="1 2">
    <name type="scientific">Kribbella pittospori</name>
    <dbReference type="NCBI Taxonomy" id="722689"/>
    <lineage>
        <taxon>Bacteria</taxon>
        <taxon>Bacillati</taxon>
        <taxon>Actinomycetota</taxon>
        <taxon>Actinomycetes</taxon>
        <taxon>Propionibacteriales</taxon>
        <taxon>Kribbellaceae</taxon>
        <taxon>Kribbella</taxon>
    </lineage>
</organism>
<gene>
    <name evidence="1" type="ORF">E0H73_26975</name>
</gene>
<proteinExistence type="predicted"/>
<accession>A0A4R0KFV8</accession>
<dbReference type="AlphaFoldDB" id="A0A4R0KFV8"/>
<evidence type="ECO:0000313" key="1">
    <source>
        <dbReference type="EMBL" id="TCC57994.1"/>
    </source>
</evidence>
<dbReference type="Proteomes" id="UP000291144">
    <property type="component" value="Unassembled WGS sequence"/>
</dbReference>
<comment type="caution">
    <text evidence="1">The sequence shown here is derived from an EMBL/GenBank/DDBJ whole genome shotgun (WGS) entry which is preliminary data.</text>
</comment>
<evidence type="ECO:0000313" key="2">
    <source>
        <dbReference type="Proteomes" id="UP000291144"/>
    </source>
</evidence>
<dbReference type="EMBL" id="SJKB01000009">
    <property type="protein sequence ID" value="TCC57994.1"/>
    <property type="molecule type" value="Genomic_DNA"/>
</dbReference>